<dbReference type="RefSeq" id="WP_115460255.1">
    <property type="nucleotide sequence ID" value="NZ_QRAP01000013.1"/>
</dbReference>
<dbReference type="PROSITE" id="PS51257">
    <property type="entry name" value="PROKAR_LIPOPROTEIN"/>
    <property type="match status" value="1"/>
</dbReference>
<keyword evidence="2" id="KW-0732">Signal</keyword>
<evidence type="ECO:0000256" key="5">
    <source>
        <dbReference type="ARBA" id="ARBA00023288"/>
    </source>
</evidence>
<dbReference type="Proteomes" id="UP000254848">
    <property type="component" value="Unassembled WGS sequence"/>
</dbReference>
<dbReference type="InterPro" id="IPR010920">
    <property type="entry name" value="LSM_dom_sf"/>
</dbReference>
<evidence type="ECO:0000256" key="3">
    <source>
        <dbReference type="ARBA" id="ARBA00023136"/>
    </source>
</evidence>
<evidence type="ECO:0000313" key="7">
    <source>
        <dbReference type="EMBL" id="RDK84608.1"/>
    </source>
</evidence>
<name>A0A370Q8A1_9GAMM</name>
<dbReference type="SUPFAM" id="SSF50182">
    <property type="entry name" value="Sm-like ribonucleoproteins"/>
    <property type="match status" value="1"/>
</dbReference>
<proteinExistence type="predicted"/>
<dbReference type="OrthoDB" id="6520455at2"/>
<evidence type="ECO:0000256" key="4">
    <source>
        <dbReference type="ARBA" id="ARBA00023139"/>
    </source>
</evidence>
<gene>
    <name evidence="7" type="ORF">C8D90_11387</name>
</gene>
<accession>A0A370Q8A1</accession>
<keyword evidence="4" id="KW-0564">Palmitate</keyword>
<keyword evidence="3" id="KW-0472">Membrane</keyword>
<dbReference type="NCBIfam" id="NF033216">
    <property type="entry name" value="lipo_YgdI_YgdR"/>
    <property type="match status" value="1"/>
</dbReference>
<sequence>MHKHLFTALAIAIVLSGCSSDYVMSTKSGQMIVTQGKPKIDKQTGMTSYIDQDGNARQINTDEVSEMVEK</sequence>
<organism evidence="7 8">
    <name type="scientific">Enterobacillus tribolii</name>
    <dbReference type="NCBI Taxonomy" id="1487935"/>
    <lineage>
        <taxon>Bacteria</taxon>
        <taxon>Pseudomonadati</taxon>
        <taxon>Pseudomonadota</taxon>
        <taxon>Gammaproteobacteria</taxon>
        <taxon>Enterobacterales</taxon>
        <taxon>Hafniaceae</taxon>
        <taxon>Enterobacillus</taxon>
    </lineage>
</organism>
<evidence type="ECO:0000256" key="2">
    <source>
        <dbReference type="ARBA" id="ARBA00022729"/>
    </source>
</evidence>
<keyword evidence="1" id="KW-1003">Cell membrane</keyword>
<dbReference type="PANTHER" id="PTHR37011:SF1">
    <property type="entry name" value="POT FAMILY PEPTIDE TRANSPORT PROTEIN"/>
    <property type="match status" value="1"/>
</dbReference>
<protein>
    <submittedName>
        <fullName evidence="7">Uncharacterized protein DUF903</fullName>
    </submittedName>
</protein>
<dbReference type="InterPro" id="IPR010305">
    <property type="entry name" value="YgdI/YgdR-like"/>
</dbReference>
<dbReference type="Gene3D" id="2.30.30.100">
    <property type="match status" value="1"/>
</dbReference>
<dbReference type="InterPro" id="IPR047807">
    <property type="entry name" value="YgdI/YgdR-like_SH3-like"/>
</dbReference>
<dbReference type="AlphaFoldDB" id="A0A370Q8A1"/>
<keyword evidence="8" id="KW-1185">Reference proteome</keyword>
<evidence type="ECO:0000256" key="1">
    <source>
        <dbReference type="ARBA" id="ARBA00022475"/>
    </source>
</evidence>
<feature type="domain" description="Lipoprotein YgdI/YgdR-like SH3-like" evidence="6">
    <location>
        <begin position="21"/>
        <end position="69"/>
    </location>
</feature>
<keyword evidence="5" id="KW-0449">Lipoprotein</keyword>
<comment type="caution">
    <text evidence="7">The sequence shown here is derived from an EMBL/GenBank/DDBJ whole genome shotgun (WGS) entry which is preliminary data.</text>
</comment>
<dbReference type="PANTHER" id="PTHR37011">
    <property type="entry name" value="POT FAMILY PEPTIDE TRANSPORT PROTEIN-RELATED"/>
    <property type="match status" value="1"/>
</dbReference>
<evidence type="ECO:0000313" key="8">
    <source>
        <dbReference type="Proteomes" id="UP000254848"/>
    </source>
</evidence>
<evidence type="ECO:0000259" key="6">
    <source>
        <dbReference type="Pfam" id="PF06004"/>
    </source>
</evidence>
<reference evidence="7 8" key="1">
    <citation type="submission" date="2018-07" db="EMBL/GenBank/DDBJ databases">
        <title>Genomic Encyclopedia of Type Strains, Phase IV (KMG-IV): sequencing the most valuable type-strain genomes for metagenomic binning, comparative biology and taxonomic classification.</title>
        <authorList>
            <person name="Goeker M."/>
        </authorList>
    </citation>
    <scope>NUCLEOTIDE SEQUENCE [LARGE SCALE GENOMIC DNA]</scope>
    <source>
        <strain evidence="7 8">DSM 103736</strain>
    </source>
</reference>
<dbReference type="Pfam" id="PF06004">
    <property type="entry name" value="DUF903"/>
    <property type="match status" value="1"/>
</dbReference>
<dbReference type="EMBL" id="QRAP01000013">
    <property type="protein sequence ID" value="RDK84608.1"/>
    <property type="molecule type" value="Genomic_DNA"/>
</dbReference>